<sequence>MAIRAGATTLSPTVALYMSETPGVDLKWDRGPQNLQRQLVDQGFELSIGAGDQPVLTGEQPPVAYVIPAPNGYEAYSSAEDMDEVAAFVASGGLVVVLDAGHEAAVRDFAAKALRYTGDWSVCKAPATTGGLRSSDSPLGGPVLSPRASLFLRSDVVWPETLEDARITTMLTGCRHEDADSVAVPLYTMRGDDSKTVALAFGKAGTRGAVVWLGYSWKDGAQAKWGSLLRKLITAFADGLYEVPSAGDPQPLPAHPSEEQGNAPDDTQPGAQPRPSPPSTDCVPAGANTSDNTVVFPSSSHGPAVTCVDQAACLNVRYSRDTCVSGTVAGAAVLDCNVCLFWDNSRNCPKTVGNSFGHVCSGDLFYSTLLGAGRTPVTGATNKFSDWSGGSSREWGGGLDRRHGSGTA</sequence>
<gene>
    <name evidence="2" type="ORF">TSOC_004002</name>
</gene>
<organism evidence="2 3">
    <name type="scientific">Tetrabaena socialis</name>
    <dbReference type="NCBI Taxonomy" id="47790"/>
    <lineage>
        <taxon>Eukaryota</taxon>
        <taxon>Viridiplantae</taxon>
        <taxon>Chlorophyta</taxon>
        <taxon>core chlorophytes</taxon>
        <taxon>Chlorophyceae</taxon>
        <taxon>CS clade</taxon>
        <taxon>Chlamydomonadales</taxon>
        <taxon>Tetrabaenaceae</taxon>
        <taxon>Tetrabaena</taxon>
    </lineage>
</organism>
<feature type="region of interest" description="Disordered" evidence="1">
    <location>
        <begin position="244"/>
        <end position="287"/>
    </location>
</feature>
<dbReference type="EMBL" id="PGGS01000093">
    <property type="protein sequence ID" value="PNH09360.1"/>
    <property type="molecule type" value="Genomic_DNA"/>
</dbReference>
<reference evidence="2 3" key="1">
    <citation type="journal article" date="2017" name="Mol. Biol. Evol.">
        <title>The 4-celled Tetrabaena socialis nuclear genome reveals the essential components for genetic control of cell number at the origin of multicellularity in the volvocine lineage.</title>
        <authorList>
            <person name="Featherston J."/>
            <person name="Arakaki Y."/>
            <person name="Hanschen E.R."/>
            <person name="Ferris P.J."/>
            <person name="Michod R.E."/>
            <person name="Olson B.J.S.C."/>
            <person name="Nozaki H."/>
            <person name="Durand P.M."/>
        </authorList>
    </citation>
    <scope>NUCLEOTIDE SEQUENCE [LARGE SCALE GENOMIC DNA]</scope>
    <source>
        <strain evidence="2 3">NIES-571</strain>
    </source>
</reference>
<protein>
    <submittedName>
        <fullName evidence="2">Uncharacterized protein</fullName>
    </submittedName>
</protein>
<evidence type="ECO:0000256" key="1">
    <source>
        <dbReference type="SAM" id="MobiDB-lite"/>
    </source>
</evidence>
<name>A0A2J8AA16_9CHLO</name>
<keyword evidence="3" id="KW-1185">Reference proteome</keyword>
<evidence type="ECO:0000313" key="3">
    <source>
        <dbReference type="Proteomes" id="UP000236333"/>
    </source>
</evidence>
<dbReference type="Proteomes" id="UP000236333">
    <property type="component" value="Unassembled WGS sequence"/>
</dbReference>
<evidence type="ECO:0000313" key="2">
    <source>
        <dbReference type="EMBL" id="PNH09360.1"/>
    </source>
</evidence>
<accession>A0A2J8AA16</accession>
<comment type="caution">
    <text evidence="2">The sequence shown here is derived from an EMBL/GenBank/DDBJ whole genome shotgun (WGS) entry which is preliminary data.</text>
</comment>
<proteinExistence type="predicted"/>
<dbReference type="AlphaFoldDB" id="A0A2J8AA16"/>
<dbReference type="OrthoDB" id="533139at2759"/>